<evidence type="ECO:0000313" key="6">
    <source>
        <dbReference type="Proteomes" id="UP000632138"/>
    </source>
</evidence>
<dbReference type="Proteomes" id="UP000632138">
    <property type="component" value="Unassembled WGS sequence"/>
</dbReference>
<keyword evidence="1 3" id="KW-0560">Oxidoreductase</keyword>
<feature type="domain" description="Aldehyde dehydrogenase" evidence="4">
    <location>
        <begin position="17"/>
        <end position="475"/>
    </location>
</feature>
<organism evidence="5 6">
    <name type="scientific">Paractinoplanes ovalisporus</name>
    <dbReference type="NCBI Taxonomy" id="2810368"/>
    <lineage>
        <taxon>Bacteria</taxon>
        <taxon>Bacillati</taxon>
        <taxon>Actinomycetota</taxon>
        <taxon>Actinomycetes</taxon>
        <taxon>Micromonosporales</taxon>
        <taxon>Micromonosporaceae</taxon>
        <taxon>Paractinoplanes</taxon>
    </lineage>
</organism>
<evidence type="ECO:0000256" key="2">
    <source>
        <dbReference type="PROSITE-ProRule" id="PRU10007"/>
    </source>
</evidence>
<dbReference type="Gene3D" id="3.40.605.10">
    <property type="entry name" value="Aldehyde Dehydrogenase, Chain A, domain 1"/>
    <property type="match status" value="1"/>
</dbReference>
<dbReference type="InterPro" id="IPR015590">
    <property type="entry name" value="Aldehyde_DH_dom"/>
</dbReference>
<evidence type="ECO:0000313" key="5">
    <source>
        <dbReference type="EMBL" id="MBM2614478.1"/>
    </source>
</evidence>
<protein>
    <submittedName>
        <fullName evidence="5">NAD-dependent succinate-semialdehyde dehydrogenase</fullName>
    </submittedName>
</protein>
<evidence type="ECO:0000256" key="1">
    <source>
        <dbReference type="ARBA" id="ARBA00023002"/>
    </source>
</evidence>
<reference evidence="5 6" key="1">
    <citation type="submission" date="2021-01" db="EMBL/GenBank/DDBJ databases">
        <title>Actinoplanes sp. nov. LDG1-06 isolated from lichen.</title>
        <authorList>
            <person name="Saeng-In P."/>
            <person name="Phongsopitanun W."/>
            <person name="Kanchanasin P."/>
            <person name="Yuki M."/>
            <person name="Kudo T."/>
            <person name="Ohkuma M."/>
            <person name="Tanasupawat S."/>
        </authorList>
    </citation>
    <scope>NUCLEOTIDE SEQUENCE [LARGE SCALE GENOMIC DNA]</scope>
    <source>
        <strain evidence="5 6">LDG1-06</strain>
    </source>
</reference>
<dbReference type="InterPro" id="IPR050740">
    <property type="entry name" value="Aldehyde_DH_Superfamily"/>
</dbReference>
<dbReference type="InterPro" id="IPR016163">
    <property type="entry name" value="Ald_DH_C"/>
</dbReference>
<gene>
    <name evidence="5" type="ORF">JIG36_02750</name>
</gene>
<feature type="active site" evidence="2">
    <location>
        <position position="252"/>
    </location>
</feature>
<accession>A0ABS2A3P9</accession>
<keyword evidence="6" id="KW-1185">Reference proteome</keyword>
<dbReference type="Gene3D" id="3.40.309.10">
    <property type="entry name" value="Aldehyde Dehydrogenase, Chain A, domain 2"/>
    <property type="match status" value="1"/>
</dbReference>
<evidence type="ECO:0000256" key="3">
    <source>
        <dbReference type="RuleBase" id="RU003345"/>
    </source>
</evidence>
<name>A0ABS2A3P9_9ACTN</name>
<dbReference type="EMBL" id="JAENHP010000001">
    <property type="protein sequence ID" value="MBM2614478.1"/>
    <property type="molecule type" value="Genomic_DNA"/>
</dbReference>
<dbReference type="CDD" id="cd07103">
    <property type="entry name" value="ALDH_F5_SSADH_GabD"/>
    <property type="match status" value="1"/>
</dbReference>
<dbReference type="InterPro" id="IPR016162">
    <property type="entry name" value="Ald_DH_N"/>
</dbReference>
<dbReference type="PANTHER" id="PTHR43353">
    <property type="entry name" value="SUCCINATE-SEMIALDEHYDE DEHYDROGENASE, MITOCHONDRIAL"/>
    <property type="match status" value="1"/>
</dbReference>
<comment type="caution">
    <text evidence="5">The sequence shown here is derived from an EMBL/GenBank/DDBJ whole genome shotgun (WGS) entry which is preliminary data.</text>
</comment>
<dbReference type="SUPFAM" id="SSF53720">
    <property type="entry name" value="ALDH-like"/>
    <property type="match status" value="1"/>
</dbReference>
<dbReference type="PANTHER" id="PTHR43353:SF5">
    <property type="entry name" value="SUCCINATE-SEMIALDEHYDE DEHYDROGENASE, MITOCHONDRIAL"/>
    <property type="match status" value="1"/>
</dbReference>
<dbReference type="InterPro" id="IPR029510">
    <property type="entry name" value="Ald_DH_CS_GLU"/>
</dbReference>
<comment type="similarity">
    <text evidence="3">Belongs to the aldehyde dehydrogenase family.</text>
</comment>
<sequence length="479" mass="49452">MLGELRVETDLFIGGKWVPAESRFDVLDPATGDVIASVADGTVDNALAAVDAAYTAAADWASTAPRVRSEILRTAYGLMTERADELAQLVSLENGKALVDAKGEVAYAAEFFRWYAEEAVRAAGSIATAPSGANRILVTRQPVGVCVLVTPWNFPAAMATRKIGPALAAGCTVVLKPASDTPLTALAMAAILAEAGVPAGVVNVLPSRSSGKVVSAMLHDSRVRKVSFTGSTEVGRILLAQAADNVVNTSMELGGNAPFLVFADADLDAAIEGAMIAKMRNGGEACTAANRFYVEESVAAEFAARLTSRMSALRVGPGVSPDTQVGPLVNEDTVAKVDSLVQAAVSGGATATTGGARPSGAGFYYPPTVLTGVSPSAAILREEIFGPVAPIVTFTSEAEAVAMANDTEYGLVAYVYTTDLARGLRVSEAIEAGMIGLNRGLVSDPAAPFGGVKQSGIGREGGHEGMLDYLESKYIATTW</sequence>
<proteinExistence type="inferred from homology"/>
<dbReference type="PROSITE" id="PS00687">
    <property type="entry name" value="ALDEHYDE_DEHYDR_GLU"/>
    <property type="match status" value="1"/>
</dbReference>
<evidence type="ECO:0000259" key="4">
    <source>
        <dbReference type="Pfam" id="PF00171"/>
    </source>
</evidence>
<dbReference type="Pfam" id="PF00171">
    <property type="entry name" value="Aldedh"/>
    <property type="match status" value="1"/>
</dbReference>
<dbReference type="InterPro" id="IPR016161">
    <property type="entry name" value="Ald_DH/histidinol_DH"/>
</dbReference>